<gene>
    <name evidence="2" type="ORF">DRV84_01905</name>
</gene>
<evidence type="ECO:0000256" key="1">
    <source>
        <dbReference type="SAM" id="MobiDB-lite"/>
    </source>
</evidence>
<dbReference type="AlphaFoldDB" id="A0A3D9BY83"/>
<feature type="compositionally biased region" description="Low complexity" evidence="1">
    <location>
        <begin position="123"/>
        <end position="142"/>
    </location>
</feature>
<protein>
    <submittedName>
        <fullName evidence="2">Uncharacterized protein</fullName>
    </submittedName>
</protein>
<sequence length="149" mass="15463">MTAGAPLDARGDAARLLPLAQAIGTAAREVDAPRTAHLAAELCEQARALERAGARDGDALNAVRAALTTLRAVASDIEDDRRHLTERRARDRRVRRAYAEGGSAPDTRSPGSGAPPRARAGWSAGDGDPEGAAASSGAARVHAAARRRE</sequence>
<comment type="caution">
    <text evidence="2">The sequence shown here is derived from an EMBL/GenBank/DDBJ whole genome shotgun (WGS) entry which is preliminary data.</text>
</comment>
<name>A0A3D9BY83_9RHOB</name>
<reference evidence="2 3" key="1">
    <citation type="journal article" date="2017" name="Int. J. Syst. Evol. Microbiol.">
        <title>Rhodosalinus sediminis gen. nov., sp. nov., isolated from marine saltern.</title>
        <authorList>
            <person name="Guo L.Y."/>
            <person name="Ling S.K."/>
            <person name="Li C.M."/>
            <person name="Chen G.J."/>
            <person name="Du Z.J."/>
        </authorList>
    </citation>
    <scope>NUCLEOTIDE SEQUENCE [LARGE SCALE GENOMIC DNA]</scope>
    <source>
        <strain evidence="2 3">WDN1C137</strain>
    </source>
</reference>
<evidence type="ECO:0000313" key="3">
    <source>
        <dbReference type="Proteomes" id="UP000257131"/>
    </source>
</evidence>
<accession>A0A3D9BY83</accession>
<organism evidence="2 3">
    <name type="scientific">Rhodosalinus sediminis</name>
    <dbReference type="NCBI Taxonomy" id="1940533"/>
    <lineage>
        <taxon>Bacteria</taxon>
        <taxon>Pseudomonadati</taxon>
        <taxon>Pseudomonadota</taxon>
        <taxon>Alphaproteobacteria</taxon>
        <taxon>Rhodobacterales</taxon>
        <taxon>Paracoccaceae</taxon>
        <taxon>Rhodosalinus</taxon>
    </lineage>
</organism>
<evidence type="ECO:0000313" key="2">
    <source>
        <dbReference type="EMBL" id="REC58346.1"/>
    </source>
</evidence>
<feature type="region of interest" description="Disordered" evidence="1">
    <location>
        <begin position="84"/>
        <end position="149"/>
    </location>
</feature>
<dbReference type="EMBL" id="QOHR01000002">
    <property type="protein sequence ID" value="REC58346.1"/>
    <property type="molecule type" value="Genomic_DNA"/>
</dbReference>
<dbReference type="Proteomes" id="UP000257131">
    <property type="component" value="Unassembled WGS sequence"/>
</dbReference>
<keyword evidence="3" id="KW-1185">Reference proteome</keyword>
<proteinExistence type="predicted"/>